<evidence type="ECO:0000256" key="2">
    <source>
        <dbReference type="ARBA" id="ARBA00008179"/>
    </source>
</evidence>
<name>A0A7K9E585_BARMA</name>
<keyword evidence="4" id="KW-0493">Microtubule</keyword>
<evidence type="ECO:0000256" key="4">
    <source>
        <dbReference type="ARBA" id="ARBA00022701"/>
    </source>
</evidence>
<dbReference type="AlphaFoldDB" id="A0A7K9E585"/>
<dbReference type="InterPro" id="IPR025913">
    <property type="entry name" value="Cep57_CLD"/>
</dbReference>
<feature type="domain" description="Cep57 centrosome microtubule-binding" evidence="11">
    <location>
        <begin position="297"/>
        <end position="361"/>
    </location>
</feature>
<comment type="subcellular location">
    <subcellularLocation>
        <location evidence="1">Cytoplasm</location>
        <location evidence="1">Cytoskeleton</location>
        <location evidence="1">Microtubule organizing center</location>
        <location evidence="1">Centrosome</location>
    </subcellularLocation>
</comment>
<dbReference type="GO" id="GO:0005813">
    <property type="term" value="C:centrosome"/>
    <property type="evidence" value="ECO:0007669"/>
    <property type="project" value="UniProtKB-SubCell"/>
</dbReference>
<feature type="region of interest" description="Disordered" evidence="10">
    <location>
        <begin position="224"/>
        <end position="249"/>
    </location>
</feature>
<evidence type="ECO:0000313" key="14">
    <source>
        <dbReference type="Proteomes" id="UP000578343"/>
    </source>
</evidence>
<evidence type="ECO:0000259" key="11">
    <source>
        <dbReference type="Pfam" id="PF06657"/>
    </source>
</evidence>
<dbReference type="InterPro" id="IPR024957">
    <property type="entry name" value="Cep57_MT-bd_dom"/>
</dbReference>
<evidence type="ECO:0000256" key="7">
    <source>
        <dbReference type="ARBA" id="ARBA00041218"/>
    </source>
</evidence>
<keyword evidence="6" id="KW-0206">Cytoskeleton</keyword>
<dbReference type="GO" id="GO:0008017">
    <property type="term" value="F:microtubule binding"/>
    <property type="evidence" value="ECO:0007669"/>
    <property type="project" value="InterPro"/>
</dbReference>
<organism evidence="13 14">
    <name type="scientific">Baryphthengus martii</name>
    <name type="common">Rufous motmot</name>
    <dbReference type="NCBI Taxonomy" id="176943"/>
    <lineage>
        <taxon>Eukaryota</taxon>
        <taxon>Metazoa</taxon>
        <taxon>Chordata</taxon>
        <taxon>Craniata</taxon>
        <taxon>Vertebrata</taxon>
        <taxon>Euteleostomi</taxon>
        <taxon>Archelosauria</taxon>
        <taxon>Archosauria</taxon>
        <taxon>Dinosauria</taxon>
        <taxon>Saurischia</taxon>
        <taxon>Theropoda</taxon>
        <taxon>Coelurosauria</taxon>
        <taxon>Aves</taxon>
        <taxon>Neognathae</taxon>
        <taxon>Neoaves</taxon>
        <taxon>Telluraves</taxon>
        <taxon>Coraciimorphae</taxon>
        <taxon>Coraciiformes</taxon>
        <taxon>Momotidae</taxon>
        <taxon>Baryphthengus</taxon>
    </lineage>
</organism>
<dbReference type="GO" id="GO:0005874">
    <property type="term" value="C:microtubule"/>
    <property type="evidence" value="ECO:0007669"/>
    <property type="project" value="UniProtKB-KW"/>
</dbReference>
<evidence type="ECO:0000256" key="3">
    <source>
        <dbReference type="ARBA" id="ARBA00022490"/>
    </source>
</evidence>
<feature type="non-terminal residue" evidence="13">
    <location>
        <position position="437"/>
    </location>
</feature>
<feature type="coiled-coil region" evidence="9">
    <location>
        <begin position="45"/>
        <end position="156"/>
    </location>
</feature>
<feature type="coiled-coil region" evidence="9">
    <location>
        <begin position="334"/>
        <end position="378"/>
    </location>
</feature>
<evidence type="ECO:0000256" key="10">
    <source>
        <dbReference type="SAM" id="MobiDB-lite"/>
    </source>
</evidence>
<dbReference type="Proteomes" id="UP000578343">
    <property type="component" value="Unassembled WGS sequence"/>
</dbReference>
<evidence type="ECO:0000256" key="8">
    <source>
        <dbReference type="ARBA" id="ARBA00042578"/>
    </source>
</evidence>
<dbReference type="GO" id="GO:0043015">
    <property type="term" value="F:gamma-tubulin binding"/>
    <property type="evidence" value="ECO:0007669"/>
    <property type="project" value="InterPro"/>
</dbReference>
<accession>A0A7K9E585</accession>
<keyword evidence="3" id="KW-0963">Cytoplasm</keyword>
<evidence type="ECO:0000256" key="9">
    <source>
        <dbReference type="SAM" id="Coils"/>
    </source>
</evidence>
<dbReference type="PANTHER" id="PTHR19336">
    <property type="entry name" value="UNCHARACTERIZED DUF1167"/>
    <property type="match status" value="1"/>
</dbReference>
<dbReference type="Pfam" id="PF06657">
    <property type="entry name" value="Cep57_MT_bd"/>
    <property type="match status" value="1"/>
</dbReference>
<comment type="caution">
    <text evidence="13">The sequence shown here is derived from an EMBL/GenBank/DDBJ whole genome shotgun (WGS) entry which is preliminary data.</text>
</comment>
<evidence type="ECO:0000256" key="6">
    <source>
        <dbReference type="ARBA" id="ARBA00023212"/>
    </source>
</evidence>
<feature type="domain" description="Cep57 centrosome localisation" evidence="12">
    <location>
        <begin position="49"/>
        <end position="224"/>
    </location>
</feature>
<keyword evidence="5 9" id="KW-0175">Coiled coil</keyword>
<dbReference type="InterPro" id="IPR051756">
    <property type="entry name" value="Centrosomal_MT-associated"/>
</dbReference>
<comment type="similarity">
    <text evidence="2">Belongs to the translokin family.</text>
</comment>
<dbReference type="EMBL" id="VWZK01006937">
    <property type="protein sequence ID" value="NXG71842.1"/>
    <property type="molecule type" value="Genomic_DNA"/>
</dbReference>
<dbReference type="PANTHER" id="PTHR19336:SF10">
    <property type="entry name" value="CENTROSOMAL PROTEIN CEP57L1"/>
    <property type="match status" value="1"/>
</dbReference>
<reference evidence="13 14" key="1">
    <citation type="submission" date="2019-09" db="EMBL/GenBank/DDBJ databases">
        <title>Bird 10,000 Genomes (B10K) Project - Family phase.</title>
        <authorList>
            <person name="Zhang G."/>
        </authorList>
    </citation>
    <scope>NUCLEOTIDE SEQUENCE [LARGE SCALE GENOMIC DNA]</scope>
    <source>
        <strain evidence="13">B10K-DU-001-21</strain>
        <tissue evidence="13">Muscle</tissue>
    </source>
</reference>
<dbReference type="OrthoDB" id="76453at2759"/>
<keyword evidence="14" id="KW-1185">Reference proteome</keyword>
<sequence length="437" mass="49652">MDSESKNSFIGSFLQPPDKVLPEAFACIESKKLASVGGDRPSIPNNQAVTALKTLEEKMRCLELEKSQAEDNLRNLSIAAAQYKKALEHESYKKDIEHQELIQQRKDVSVQLKAAQSRCSLLEKQLDYMRKMVSNAQLEKERIVEQQAQLQKEEDQNWLELHAKLEKLEMLEKLCLKLSATQRIAEDKIKHLEEKLCKEEHQRKLIEDKTAQLQTGLEANRILMSSVTSQNEPKKENGKKKKPKKRNPAMKKIHLSQLHVKAGELPFVAGKVTTSRISGRGAFSKSVSSCSTSPTATGSLSDLLLAIQKELCQLSFEHQELLKQIQKTQDPKLCEDLQQELDCLVKQMDIKGEQISKLKKHQATVQKLKRKTQKLKQGAAHVKLKCDNQKEAKEIAITVRESMSKSCPGQKSRSSLQLLKNVQKLQSTLKKDDIMWE</sequence>
<dbReference type="Gene3D" id="1.20.58.90">
    <property type="match status" value="1"/>
</dbReference>
<feature type="non-terminal residue" evidence="13">
    <location>
        <position position="1"/>
    </location>
</feature>
<evidence type="ECO:0000313" key="13">
    <source>
        <dbReference type="EMBL" id="NXG71842.1"/>
    </source>
</evidence>
<gene>
    <name evidence="13" type="primary">Cep57l1</name>
    <name evidence="13" type="ORF">BARMAR_R11286</name>
</gene>
<feature type="compositionally biased region" description="Basic residues" evidence="10">
    <location>
        <begin position="237"/>
        <end position="249"/>
    </location>
</feature>
<evidence type="ECO:0000256" key="5">
    <source>
        <dbReference type="ARBA" id="ARBA00023054"/>
    </source>
</evidence>
<proteinExistence type="inferred from homology"/>
<evidence type="ECO:0000259" key="12">
    <source>
        <dbReference type="Pfam" id="PF14073"/>
    </source>
</evidence>
<dbReference type="Pfam" id="PF14073">
    <property type="entry name" value="Cep57_CLD"/>
    <property type="match status" value="1"/>
</dbReference>
<evidence type="ECO:0000256" key="1">
    <source>
        <dbReference type="ARBA" id="ARBA00004300"/>
    </source>
</evidence>
<dbReference type="GO" id="GO:0042802">
    <property type="term" value="F:identical protein binding"/>
    <property type="evidence" value="ECO:0007669"/>
    <property type="project" value="InterPro"/>
</dbReference>
<protein>
    <recommendedName>
        <fullName evidence="7">Centrosomal protein 57kDa-like protein 1</fullName>
    </recommendedName>
    <alternativeName>
        <fullName evidence="8">Cep57-related protein</fullName>
    </alternativeName>
</protein>